<keyword evidence="2" id="KW-1185">Reference proteome</keyword>
<evidence type="ECO:0000313" key="1">
    <source>
        <dbReference type="EMBL" id="KAK6764902.1"/>
    </source>
</evidence>
<name>A0ABR1EQH1_NECAM</name>
<protein>
    <recommendedName>
        <fullName evidence="3">Phlebovirus glycoprotein G2 fusion domain-containing protein</fullName>
    </recommendedName>
</protein>
<evidence type="ECO:0008006" key="3">
    <source>
        <dbReference type="Google" id="ProtNLM"/>
    </source>
</evidence>
<organism evidence="1 2">
    <name type="scientific">Necator americanus</name>
    <name type="common">Human hookworm</name>
    <dbReference type="NCBI Taxonomy" id="51031"/>
    <lineage>
        <taxon>Eukaryota</taxon>
        <taxon>Metazoa</taxon>
        <taxon>Ecdysozoa</taxon>
        <taxon>Nematoda</taxon>
        <taxon>Chromadorea</taxon>
        <taxon>Rhabditida</taxon>
        <taxon>Rhabditina</taxon>
        <taxon>Rhabditomorpha</taxon>
        <taxon>Strongyloidea</taxon>
        <taxon>Ancylostomatidae</taxon>
        <taxon>Bunostominae</taxon>
        <taxon>Necator</taxon>
    </lineage>
</organism>
<dbReference type="Proteomes" id="UP001303046">
    <property type="component" value="Unassembled WGS sequence"/>
</dbReference>
<dbReference type="EMBL" id="JAVFWL010000006">
    <property type="protein sequence ID" value="KAK6764902.1"/>
    <property type="molecule type" value="Genomic_DNA"/>
</dbReference>
<comment type="caution">
    <text evidence="1">The sequence shown here is derived from an EMBL/GenBank/DDBJ whole genome shotgun (WGS) entry which is preliminary data.</text>
</comment>
<proteinExistence type="predicted"/>
<accession>A0ABR1EQH1</accession>
<reference evidence="1 2" key="1">
    <citation type="submission" date="2023-08" db="EMBL/GenBank/DDBJ databases">
        <title>A Necator americanus chromosomal reference genome.</title>
        <authorList>
            <person name="Ilik V."/>
            <person name="Petrzelkova K.J."/>
            <person name="Pardy F."/>
            <person name="Fuh T."/>
            <person name="Niatou-Singa F.S."/>
            <person name="Gouil Q."/>
            <person name="Baker L."/>
            <person name="Ritchie M.E."/>
            <person name="Jex A.R."/>
            <person name="Gazzola D."/>
            <person name="Li H."/>
            <person name="Toshio Fujiwara R."/>
            <person name="Zhan B."/>
            <person name="Aroian R.V."/>
            <person name="Pafco B."/>
            <person name="Schwarz E.M."/>
        </authorList>
    </citation>
    <scope>NUCLEOTIDE SEQUENCE [LARGE SCALE GENOMIC DNA]</scope>
    <source>
        <strain evidence="1 2">Aroian</strain>
        <tissue evidence="1">Whole animal</tissue>
    </source>
</reference>
<gene>
    <name evidence="1" type="primary">Necator_chrX.g25173</name>
    <name evidence="1" type="ORF">RB195_025007</name>
</gene>
<dbReference type="Gene3D" id="2.60.40.3770">
    <property type="match status" value="1"/>
</dbReference>
<sequence>MVCTCENLKASRGYKCQLGSIRNLRKEITNVLSIKTPFTEIRLEEGNINAYTYQHETTIALESSLMFNSAHYIIEQSCDITFEEIKGCYDCLEVAQVKLSCITRVNAWPTVQCESQVFSVECGPSNKINVVYLEFSSALMHQKRHTSCNEHEITFDLHGTLVYHPRNKRSQIYSEENSEESASEYLRRYDLPDLQSLLKVLVLKVESAQWLI</sequence>
<evidence type="ECO:0000313" key="2">
    <source>
        <dbReference type="Proteomes" id="UP001303046"/>
    </source>
</evidence>